<gene>
    <name evidence="1" type="ORF">ERS007703_00305</name>
    <name evidence="2" type="ORF">ERS007739_02514</name>
</gene>
<accession>A0A0U0QK32</accession>
<dbReference type="EMBL" id="CSAE01000018">
    <property type="protein sequence ID" value="COV02216.1"/>
    <property type="molecule type" value="Genomic_DNA"/>
</dbReference>
<sequence length="41" mass="4657">MTRRLMVTFLPASRRKSPHFDTKMGDFASARAGQVCTSVIW</sequence>
<dbReference type="Proteomes" id="UP000039021">
    <property type="component" value="Unassembled WGS sequence"/>
</dbReference>
<reference evidence="2" key="2">
    <citation type="submission" date="2015-03" db="EMBL/GenBank/DDBJ databases">
        <authorList>
            <consortium name="Pathogen Informatics"/>
            <person name="Murphy D."/>
        </authorList>
    </citation>
    <scope>NUCLEOTIDE SEQUENCE</scope>
    <source>
        <strain evidence="2">N09902308</strain>
    </source>
</reference>
<evidence type="ECO:0000313" key="2">
    <source>
        <dbReference type="EMBL" id="COY37970.1"/>
    </source>
</evidence>
<dbReference type="Proteomes" id="UP000038802">
    <property type="component" value="Unassembled WGS sequence"/>
</dbReference>
<evidence type="ECO:0000313" key="3">
    <source>
        <dbReference type="Proteomes" id="UP000038802"/>
    </source>
</evidence>
<evidence type="ECO:0000313" key="4">
    <source>
        <dbReference type="Proteomes" id="UP000039021"/>
    </source>
</evidence>
<dbReference type="AlphaFoldDB" id="A0A0U0QK32"/>
<organism evidence="1 3">
    <name type="scientific">Mycobacterium tuberculosis</name>
    <dbReference type="NCBI Taxonomy" id="1773"/>
    <lineage>
        <taxon>Bacteria</taxon>
        <taxon>Bacillati</taxon>
        <taxon>Actinomycetota</taxon>
        <taxon>Actinomycetes</taxon>
        <taxon>Mycobacteriales</taxon>
        <taxon>Mycobacteriaceae</taxon>
        <taxon>Mycobacterium</taxon>
        <taxon>Mycobacterium tuberculosis complex</taxon>
    </lineage>
</organism>
<evidence type="ECO:0000313" key="1">
    <source>
        <dbReference type="EMBL" id="COV02216.1"/>
    </source>
</evidence>
<name>A0A0U0QK32_MYCTX</name>
<proteinExistence type="predicted"/>
<protein>
    <submittedName>
        <fullName evidence="1">Uncharacterized protein</fullName>
    </submittedName>
</protein>
<reference evidence="1" key="1">
    <citation type="submission" date="2015-03" db="EMBL/GenBank/DDBJ databases">
        <authorList>
            <person name="Murphy D."/>
        </authorList>
    </citation>
    <scope>NUCLEOTIDE SEQUENCE [LARGE SCALE GENOMIC DNA]</scope>
    <source>
        <strain evidence="1">K00500041</strain>
    </source>
</reference>
<dbReference type="EMBL" id="CSBK01001164">
    <property type="protein sequence ID" value="COY37970.1"/>
    <property type="molecule type" value="Genomic_DNA"/>
</dbReference>
<reference evidence="3 4" key="3">
    <citation type="submission" date="2015-03" db="EMBL/GenBank/DDBJ databases">
        <authorList>
            <consortium name="Pathogen Informatics"/>
        </authorList>
    </citation>
    <scope>NUCLEOTIDE SEQUENCE [LARGE SCALE GENOMIC DNA]</scope>
    <source>
        <strain evidence="3">K00500041</strain>
        <strain evidence="4">N09902308</strain>
    </source>
</reference>